<gene>
    <name evidence="4" type="ORF">CLAU1311_LOCUS3052</name>
</gene>
<sequence length="281" mass="29486">MAAMKSMVSASKALGGGMDARTSSVVARAKGGPRREGRGRGLVVSAKAEGKHGGPIASKIASAGLAALIASAPISGAAIASEFDVLEAPVPETSYVVDDGGILSKAGKGAIAGKLKELEAKTGYHLNVVTMRKLQFTPDPFEFSDKVLENWYPTIEQGDKKGVLVIVSTNKEGAISGGPSFINNIGDDVLDSIISETIPKLTTEEKYNEATLKSVERISGMLQGKGDPYAPKPKKAPKQRGPTRTQQEAEGTNSFPFFAVISIALIFPLAQLILGVIYKDN</sequence>
<dbReference type="PANTHER" id="PTHR30373:SF2">
    <property type="entry name" value="UPF0603 PROTEIN YGCG"/>
    <property type="match status" value="1"/>
</dbReference>
<keyword evidence="2" id="KW-0472">Membrane</keyword>
<dbReference type="Gene3D" id="3.10.310.50">
    <property type="match status" value="1"/>
</dbReference>
<feature type="transmembrane region" description="Helical" evidence="2">
    <location>
        <begin position="255"/>
        <end position="278"/>
    </location>
</feature>
<dbReference type="InterPro" id="IPR007621">
    <property type="entry name" value="TPM_dom"/>
</dbReference>
<organism evidence="4">
    <name type="scientific">Chloropicon laureae</name>
    <dbReference type="NCBI Taxonomy" id="464258"/>
    <lineage>
        <taxon>Eukaryota</taxon>
        <taxon>Viridiplantae</taxon>
        <taxon>Chlorophyta</taxon>
        <taxon>Chloropicophyceae</taxon>
        <taxon>Chloropicales</taxon>
        <taxon>Chloropicaceae</taxon>
        <taxon>Chloropicon</taxon>
    </lineage>
</organism>
<dbReference type="PANTHER" id="PTHR30373">
    <property type="entry name" value="UPF0603 PROTEIN YGCG"/>
    <property type="match status" value="1"/>
</dbReference>
<dbReference type="EMBL" id="HBHU01004724">
    <property type="protein sequence ID" value="CAE0016272.1"/>
    <property type="molecule type" value="Transcribed_RNA"/>
</dbReference>
<evidence type="ECO:0000256" key="1">
    <source>
        <dbReference type="SAM" id="MobiDB-lite"/>
    </source>
</evidence>
<accession>A0A7S3E2R6</accession>
<feature type="region of interest" description="Disordered" evidence="1">
    <location>
        <begin position="222"/>
        <end position="249"/>
    </location>
</feature>
<keyword evidence="2" id="KW-0812">Transmembrane</keyword>
<dbReference type="Pfam" id="PF04536">
    <property type="entry name" value="TPM_phosphatase"/>
    <property type="match status" value="1"/>
</dbReference>
<dbReference type="AlphaFoldDB" id="A0A7S3E2R6"/>
<feature type="domain" description="TPM" evidence="3">
    <location>
        <begin position="96"/>
        <end position="219"/>
    </location>
</feature>
<evidence type="ECO:0000256" key="2">
    <source>
        <dbReference type="SAM" id="Phobius"/>
    </source>
</evidence>
<keyword evidence="2" id="KW-1133">Transmembrane helix</keyword>
<reference evidence="4" key="1">
    <citation type="submission" date="2021-01" db="EMBL/GenBank/DDBJ databases">
        <authorList>
            <person name="Corre E."/>
            <person name="Pelletier E."/>
            <person name="Niang G."/>
            <person name="Scheremetjew M."/>
            <person name="Finn R."/>
            <person name="Kale V."/>
            <person name="Holt S."/>
            <person name="Cochrane G."/>
            <person name="Meng A."/>
            <person name="Brown T."/>
            <person name="Cohen L."/>
        </authorList>
    </citation>
    <scope>NUCLEOTIDE SEQUENCE</scope>
    <source>
        <strain evidence="4">RCC856</strain>
    </source>
</reference>
<evidence type="ECO:0000259" key="3">
    <source>
        <dbReference type="Pfam" id="PF04536"/>
    </source>
</evidence>
<name>A0A7S3E2R6_9CHLO</name>
<protein>
    <recommendedName>
        <fullName evidence="3">TPM domain-containing protein</fullName>
    </recommendedName>
</protein>
<evidence type="ECO:0000313" key="4">
    <source>
        <dbReference type="EMBL" id="CAE0016272.1"/>
    </source>
</evidence>
<proteinExistence type="predicted"/>